<comment type="caution">
    <text evidence="2">The sequence shown here is derived from an EMBL/GenBank/DDBJ whole genome shotgun (WGS) entry which is preliminary data.</text>
</comment>
<accession>A0A3R8YVK9</accession>
<evidence type="ECO:0000259" key="1">
    <source>
        <dbReference type="Pfam" id="PF13610"/>
    </source>
</evidence>
<evidence type="ECO:0000313" key="3">
    <source>
        <dbReference type="Proteomes" id="UP000275321"/>
    </source>
</evidence>
<dbReference type="RefSeq" id="WP_148101659.1">
    <property type="nucleotide sequence ID" value="NZ_RHWT01000062.1"/>
</dbReference>
<proteinExistence type="predicted"/>
<feature type="domain" description="DDE" evidence="1">
    <location>
        <begin position="1"/>
        <end position="37"/>
    </location>
</feature>
<name>A0A3R8YVK9_ENTCL</name>
<dbReference type="InterPro" id="IPR032874">
    <property type="entry name" value="DDE_dom"/>
</dbReference>
<reference evidence="2 3" key="1">
    <citation type="submission" date="2018-10" db="EMBL/GenBank/DDBJ databases">
        <title>Transmission dynamics of multidrug resistant bacteria on intensive care unit surfaces.</title>
        <authorList>
            <person name="D'Souza A.W."/>
            <person name="Potter R.F."/>
            <person name="Wallace M."/>
            <person name="Shupe A."/>
            <person name="Patel S."/>
            <person name="Sun S."/>
            <person name="Gul D."/>
            <person name="Kwon J.H."/>
            <person name="Andleeb S."/>
            <person name="Burnham C.-A.D."/>
            <person name="Dantas G."/>
        </authorList>
    </citation>
    <scope>NUCLEOTIDE SEQUENCE [LARGE SCALE GENOMIC DNA]</scope>
    <source>
        <strain evidence="2 3">EC_073</strain>
    </source>
</reference>
<dbReference type="EMBL" id="RHWT01000062">
    <property type="protein sequence ID" value="RSB24863.1"/>
    <property type="molecule type" value="Genomic_DNA"/>
</dbReference>
<organism evidence="2 3">
    <name type="scientific">Enterobacter cloacae</name>
    <dbReference type="NCBI Taxonomy" id="550"/>
    <lineage>
        <taxon>Bacteria</taxon>
        <taxon>Pseudomonadati</taxon>
        <taxon>Pseudomonadota</taxon>
        <taxon>Gammaproteobacteria</taxon>
        <taxon>Enterobacterales</taxon>
        <taxon>Enterobacteriaceae</taxon>
        <taxon>Enterobacter</taxon>
        <taxon>Enterobacter cloacae complex</taxon>
    </lineage>
</organism>
<evidence type="ECO:0000313" key="2">
    <source>
        <dbReference type="EMBL" id="RSB24863.1"/>
    </source>
</evidence>
<sequence>VEQDHRNIKRRIRLMLGFKSFRRAQTILTGIEWFCRINGGKSANSAVVDYEEWNGQP</sequence>
<protein>
    <submittedName>
        <fullName evidence="2">IS6 family transposase</fullName>
    </submittedName>
</protein>
<dbReference type="Pfam" id="PF13610">
    <property type="entry name" value="DDE_Tnp_IS240"/>
    <property type="match status" value="1"/>
</dbReference>
<dbReference type="Proteomes" id="UP000275321">
    <property type="component" value="Unassembled WGS sequence"/>
</dbReference>
<dbReference type="AlphaFoldDB" id="A0A3R8YVK9"/>
<feature type="non-terminal residue" evidence="2">
    <location>
        <position position="1"/>
    </location>
</feature>
<gene>
    <name evidence="2" type="ORF">EGK68_24730</name>
</gene>